<name>A0A9W9R005_PENBR</name>
<comment type="caution">
    <text evidence="2">The sequence shown here is derived from an EMBL/GenBank/DDBJ whole genome shotgun (WGS) entry which is preliminary data.</text>
</comment>
<proteinExistence type="predicted"/>
<sequence length="100" mass="11058">MDPQKARPPKNTGEQRDRHSQSSNMIMRPCDIAADKDIPYRLRVEFIKGGECMMTGIPIPGNPCRNKTITTRPPACGPPAYIPSVQTVVETESAQTSFAR</sequence>
<feature type="region of interest" description="Disordered" evidence="1">
    <location>
        <begin position="1"/>
        <end position="30"/>
    </location>
</feature>
<evidence type="ECO:0000256" key="1">
    <source>
        <dbReference type="SAM" id="MobiDB-lite"/>
    </source>
</evidence>
<keyword evidence="3" id="KW-1185">Reference proteome</keyword>
<accession>A0A9W9R005</accession>
<reference evidence="2" key="2">
    <citation type="journal article" date="2023" name="IMA Fungus">
        <title>Comparative genomic study of the Penicillium genus elucidates a diverse pangenome and 15 lateral gene transfer events.</title>
        <authorList>
            <person name="Petersen C."/>
            <person name="Sorensen T."/>
            <person name="Nielsen M.R."/>
            <person name="Sondergaard T.E."/>
            <person name="Sorensen J.L."/>
            <person name="Fitzpatrick D.A."/>
            <person name="Frisvad J.C."/>
            <person name="Nielsen K.L."/>
        </authorList>
    </citation>
    <scope>NUCLEOTIDE SEQUENCE</scope>
    <source>
        <strain evidence="2">IBT 35675</strain>
    </source>
</reference>
<evidence type="ECO:0000313" key="2">
    <source>
        <dbReference type="EMBL" id="KAJ5349654.1"/>
    </source>
</evidence>
<reference evidence="2" key="1">
    <citation type="submission" date="2022-12" db="EMBL/GenBank/DDBJ databases">
        <authorList>
            <person name="Petersen C."/>
        </authorList>
    </citation>
    <scope>NUCLEOTIDE SEQUENCE</scope>
    <source>
        <strain evidence="2">IBT 35675</strain>
    </source>
</reference>
<dbReference type="AlphaFoldDB" id="A0A9W9R005"/>
<evidence type="ECO:0000313" key="3">
    <source>
        <dbReference type="Proteomes" id="UP001148299"/>
    </source>
</evidence>
<protein>
    <submittedName>
        <fullName evidence="2">Uncharacterized protein</fullName>
    </submittedName>
</protein>
<organism evidence="2 3">
    <name type="scientific">Penicillium brevicompactum</name>
    <dbReference type="NCBI Taxonomy" id="5074"/>
    <lineage>
        <taxon>Eukaryota</taxon>
        <taxon>Fungi</taxon>
        <taxon>Dikarya</taxon>
        <taxon>Ascomycota</taxon>
        <taxon>Pezizomycotina</taxon>
        <taxon>Eurotiomycetes</taxon>
        <taxon>Eurotiomycetidae</taxon>
        <taxon>Eurotiales</taxon>
        <taxon>Aspergillaceae</taxon>
        <taxon>Penicillium</taxon>
    </lineage>
</organism>
<gene>
    <name evidence="2" type="ORF">N7541_007381</name>
</gene>
<dbReference type="EMBL" id="JAPZBR010000006">
    <property type="protein sequence ID" value="KAJ5349654.1"/>
    <property type="molecule type" value="Genomic_DNA"/>
</dbReference>
<dbReference type="Proteomes" id="UP001148299">
    <property type="component" value="Unassembled WGS sequence"/>
</dbReference>